<proteinExistence type="predicted"/>
<dbReference type="eggNOG" id="ENOG5033JYU">
    <property type="taxonomic scope" value="Bacteria"/>
</dbReference>
<dbReference type="OMA" id="WSWASIG"/>
<evidence type="ECO:0000256" key="1">
    <source>
        <dbReference type="SAM" id="MobiDB-lite"/>
    </source>
</evidence>
<accession>I4F0X3</accession>
<dbReference type="AlphaFoldDB" id="I4F0X3"/>
<feature type="region of interest" description="Disordered" evidence="1">
    <location>
        <begin position="87"/>
        <end position="112"/>
    </location>
</feature>
<name>I4F0X3_MODI5</name>
<keyword evidence="3" id="KW-1185">Reference proteome</keyword>
<dbReference type="KEGG" id="mmar:MODMU_3883"/>
<evidence type="ECO:0000313" key="2">
    <source>
        <dbReference type="EMBL" id="CCH89286.1"/>
    </source>
</evidence>
<dbReference type="Proteomes" id="UP000006461">
    <property type="component" value="Chromosome"/>
</dbReference>
<sequence length="139" mass="14268">MPRSYDQIVRLSEAMADQLENDTTEPAISAEESALRAAALRRSIAESEVGQSVVAARAAGMSWAAVGSAVGTSGEAARQRYGKLTGEPVASGRKKSAEVKTHKGGGKSVIKTGGRSALTGRFVASAAAKKVVGKVKGPR</sequence>
<dbReference type="STRING" id="477641.MODMU_3883"/>
<protein>
    <submittedName>
        <fullName evidence="2">Uncharacterized protein</fullName>
    </submittedName>
</protein>
<reference evidence="2 3" key="1">
    <citation type="journal article" date="2012" name="J. Bacteriol.">
        <title>Genome Sequence of Radiation-Resistant Modestobacter marinus Strain BC501, a Representative Actinobacterium That Thrives on Calcareous Stone Surfaces.</title>
        <authorList>
            <person name="Normand P."/>
            <person name="Gury J."/>
            <person name="Pujic P."/>
            <person name="Chouaia B."/>
            <person name="Crotti E."/>
            <person name="Brusetti L."/>
            <person name="Daffonchio D."/>
            <person name="Vacherie B."/>
            <person name="Barbe V."/>
            <person name="Medigue C."/>
            <person name="Calteau A."/>
            <person name="Ghodhbane-Gtari F."/>
            <person name="Essoussi I."/>
            <person name="Nouioui I."/>
            <person name="Abbassi-Ghozzi I."/>
            <person name="Gtari M."/>
        </authorList>
    </citation>
    <scope>NUCLEOTIDE SEQUENCE [LARGE SCALE GENOMIC DNA]</scope>
    <source>
        <strain evidence="3">BC 501</strain>
    </source>
</reference>
<evidence type="ECO:0000313" key="3">
    <source>
        <dbReference type="Proteomes" id="UP000006461"/>
    </source>
</evidence>
<dbReference type="EMBL" id="FO203431">
    <property type="protein sequence ID" value="CCH89286.1"/>
    <property type="molecule type" value="Genomic_DNA"/>
</dbReference>
<dbReference type="HOGENOM" id="CLU_1842856_0_0_11"/>
<gene>
    <name evidence="2" type="ordered locus">MODMU_3883</name>
</gene>
<organism evidence="2 3">
    <name type="scientific">Modestobacter italicus (strain DSM 44449 / CECT 9708 / BC 501)</name>
    <dbReference type="NCBI Taxonomy" id="2732864"/>
    <lineage>
        <taxon>Bacteria</taxon>
        <taxon>Bacillati</taxon>
        <taxon>Actinomycetota</taxon>
        <taxon>Actinomycetes</taxon>
        <taxon>Geodermatophilales</taxon>
        <taxon>Geodermatophilaceae</taxon>
        <taxon>Modestobacter</taxon>
    </lineage>
</organism>